<dbReference type="GO" id="GO:0009231">
    <property type="term" value="P:riboflavin biosynthetic process"/>
    <property type="evidence" value="ECO:0007669"/>
    <property type="project" value="InterPro"/>
</dbReference>
<dbReference type="SUPFAM" id="SSF53597">
    <property type="entry name" value="Dihydrofolate reductase-like"/>
    <property type="match status" value="1"/>
</dbReference>
<evidence type="ECO:0000313" key="3">
    <source>
        <dbReference type="Proteomes" id="UP000250434"/>
    </source>
</evidence>
<evidence type="ECO:0000259" key="1">
    <source>
        <dbReference type="Pfam" id="PF01872"/>
    </source>
</evidence>
<organism evidence="2 3">
    <name type="scientific">Amycolatopsis albispora</name>
    <dbReference type="NCBI Taxonomy" id="1804986"/>
    <lineage>
        <taxon>Bacteria</taxon>
        <taxon>Bacillati</taxon>
        <taxon>Actinomycetota</taxon>
        <taxon>Actinomycetes</taxon>
        <taxon>Pseudonocardiales</taxon>
        <taxon>Pseudonocardiaceae</taxon>
        <taxon>Amycolatopsis</taxon>
    </lineage>
</organism>
<protein>
    <submittedName>
        <fullName evidence="2">DNA-binding protein</fullName>
    </submittedName>
</protein>
<name>A0A344LKC3_9PSEU</name>
<proteinExistence type="predicted"/>
<sequence>MDRLAALVGPARGRVVVDISMSLDGYVAGPDANEQQGLGVGGDDLHLWAMGERANERDKEVLDASYHRSGAVIMGRRLFDIIDGPQGWNDEVGYGAERDQSDLPPIFVLSHSVPEKVRLSRNFVFVADGLESALEQAHAAAGGKDVVIMGGGETCGAFLRAGLVDELVLHLAPVVLGGGTRLFEPGAPIRLDRVGSVSTPAAEHLTYRVRRTS</sequence>
<accession>A0A344LKC3</accession>
<dbReference type="EMBL" id="CP015163">
    <property type="protein sequence ID" value="AXB48497.1"/>
    <property type="molecule type" value="Genomic_DNA"/>
</dbReference>
<dbReference type="GO" id="GO:0008703">
    <property type="term" value="F:5-amino-6-(5-phosphoribosylamino)uracil reductase activity"/>
    <property type="evidence" value="ECO:0007669"/>
    <property type="project" value="InterPro"/>
</dbReference>
<feature type="domain" description="Bacterial bifunctional deaminase-reductase C-terminal" evidence="1">
    <location>
        <begin position="15"/>
        <end position="188"/>
    </location>
</feature>
<dbReference type="InterPro" id="IPR024072">
    <property type="entry name" value="DHFR-like_dom_sf"/>
</dbReference>
<evidence type="ECO:0000313" key="2">
    <source>
        <dbReference type="EMBL" id="AXB48497.1"/>
    </source>
</evidence>
<dbReference type="GO" id="GO:0003677">
    <property type="term" value="F:DNA binding"/>
    <property type="evidence" value="ECO:0007669"/>
    <property type="project" value="UniProtKB-KW"/>
</dbReference>
<dbReference type="InterPro" id="IPR050765">
    <property type="entry name" value="Riboflavin_Biosynth_HTPR"/>
</dbReference>
<dbReference type="InterPro" id="IPR002734">
    <property type="entry name" value="RibDG_C"/>
</dbReference>
<keyword evidence="3" id="KW-1185">Reference proteome</keyword>
<dbReference type="KEGG" id="aab:A4R43_14525"/>
<dbReference type="PANTHER" id="PTHR38011">
    <property type="entry name" value="DIHYDROFOLATE REDUCTASE FAMILY PROTEIN (AFU_ORTHOLOGUE AFUA_8G06820)"/>
    <property type="match status" value="1"/>
</dbReference>
<dbReference type="Pfam" id="PF01872">
    <property type="entry name" value="RibD_C"/>
    <property type="match status" value="1"/>
</dbReference>
<keyword evidence="2" id="KW-0238">DNA-binding</keyword>
<gene>
    <name evidence="2" type="ORF">A4R43_14525</name>
</gene>
<dbReference type="Gene3D" id="3.40.430.10">
    <property type="entry name" value="Dihydrofolate Reductase, subunit A"/>
    <property type="match status" value="1"/>
</dbReference>
<dbReference type="PANTHER" id="PTHR38011:SF12">
    <property type="entry name" value="BIFUNCTIONAL DEAMINASE-REDUCTASE DOMAIN PROTEIN"/>
    <property type="match status" value="1"/>
</dbReference>
<dbReference type="AlphaFoldDB" id="A0A344LKC3"/>
<reference evidence="2 3" key="1">
    <citation type="submission" date="2016-04" db="EMBL/GenBank/DDBJ databases">
        <title>Complete genome sequence and analysis of deep-sea sediment isolate, Amycolatopsis sp. WP1.</title>
        <authorList>
            <person name="Wang H."/>
            <person name="Chen S."/>
            <person name="Wu Q."/>
        </authorList>
    </citation>
    <scope>NUCLEOTIDE SEQUENCE [LARGE SCALE GENOMIC DNA]</scope>
    <source>
        <strain evidence="2 3">WP1</strain>
    </source>
</reference>
<dbReference type="Proteomes" id="UP000250434">
    <property type="component" value="Chromosome"/>
</dbReference>